<dbReference type="PANTHER" id="PTHR12835:SF5">
    <property type="entry name" value="BIOTIN--PROTEIN LIGASE"/>
    <property type="match status" value="1"/>
</dbReference>
<evidence type="ECO:0000313" key="3">
    <source>
        <dbReference type="Proteomes" id="UP000708208"/>
    </source>
</evidence>
<dbReference type="GO" id="GO:0004077">
    <property type="term" value="F:biotin--[biotin carboxyl-carrier protein] ligase activity"/>
    <property type="evidence" value="ECO:0007669"/>
    <property type="project" value="TreeGrafter"/>
</dbReference>
<dbReference type="PROSITE" id="PS51733">
    <property type="entry name" value="BPL_LPL_CATALYTIC"/>
    <property type="match status" value="1"/>
</dbReference>
<dbReference type="EMBL" id="CAJVCH010022287">
    <property type="protein sequence ID" value="CAG7692605.1"/>
    <property type="molecule type" value="Genomic_DNA"/>
</dbReference>
<keyword evidence="3" id="KW-1185">Reference proteome</keyword>
<dbReference type="PANTHER" id="PTHR12835">
    <property type="entry name" value="BIOTIN PROTEIN LIGASE"/>
    <property type="match status" value="1"/>
</dbReference>
<evidence type="ECO:0000259" key="1">
    <source>
        <dbReference type="PROSITE" id="PS51733"/>
    </source>
</evidence>
<organism evidence="2 3">
    <name type="scientific">Allacma fusca</name>
    <dbReference type="NCBI Taxonomy" id="39272"/>
    <lineage>
        <taxon>Eukaryota</taxon>
        <taxon>Metazoa</taxon>
        <taxon>Ecdysozoa</taxon>
        <taxon>Arthropoda</taxon>
        <taxon>Hexapoda</taxon>
        <taxon>Collembola</taxon>
        <taxon>Symphypleona</taxon>
        <taxon>Sminthuridae</taxon>
        <taxon>Allacma</taxon>
    </lineage>
</organism>
<gene>
    <name evidence="2" type="ORF">AFUS01_LOCUS3686</name>
</gene>
<protein>
    <recommendedName>
        <fullName evidence="1">BPL/LPL catalytic domain-containing protein</fullName>
    </recommendedName>
</protein>
<sequence length="76" mass="8374">CGKGRGKNIWLSPEGCACFTVQVNVALDSQLGRRLPLIQHVAAMAVVLTIPNHKEICLRMKWPNDIYIETDKVGGV</sequence>
<reference evidence="2" key="1">
    <citation type="submission" date="2021-06" db="EMBL/GenBank/DDBJ databases">
        <authorList>
            <person name="Hodson N. C."/>
            <person name="Mongue J. A."/>
            <person name="Jaron S. K."/>
        </authorList>
    </citation>
    <scope>NUCLEOTIDE SEQUENCE</scope>
</reference>
<accession>A0A8J2J520</accession>
<dbReference type="AlphaFoldDB" id="A0A8J2J520"/>
<dbReference type="GO" id="GO:0005737">
    <property type="term" value="C:cytoplasm"/>
    <property type="evidence" value="ECO:0007669"/>
    <property type="project" value="TreeGrafter"/>
</dbReference>
<comment type="caution">
    <text evidence="2">The sequence shown here is derived from an EMBL/GenBank/DDBJ whole genome shotgun (WGS) entry which is preliminary data.</text>
</comment>
<dbReference type="Pfam" id="PF03099">
    <property type="entry name" value="BPL_LplA_LipB"/>
    <property type="match status" value="1"/>
</dbReference>
<proteinExistence type="predicted"/>
<dbReference type="OrthoDB" id="10250105at2759"/>
<dbReference type="InterPro" id="IPR004143">
    <property type="entry name" value="BPL_LPL_catalytic"/>
</dbReference>
<name>A0A8J2J520_9HEXA</name>
<feature type="non-terminal residue" evidence="2">
    <location>
        <position position="76"/>
    </location>
</feature>
<feature type="non-terminal residue" evidence="2">
    <location>
        <position position="1"/>
    </location>
</feature>
<dbReference type="Proteomes" id="UP000708208">
    <property type="component" value="Unassembled WGS sequence"/>
</dbReference>
<evidence type="ECO:0000313" key="2">
    <source>
        <dbReference type="EMBL" id="CAG7692605.1"/>
    </source>
</evidence>
<feature type="domain" description="BPL/LPL catalytic" evidence="1">
    <location>
        <begin position="1"/>
        <end position="76"/>
    </location>
</feature>